<gene>
    <name evidence="1" type="ORF">RPERSI_LOCUS15065</name>
</gene>
<dbReference type="Proteomes" id="UP000789920">
    <property type="component" value="Unassembled WGS sequence"/>
</dbReference>
<protein>
    <submittedName>
        <fullName evidence="1">36423_t:CDS:1</fullName>
    </submittedName>
</protein>
<keyword evidence="2" id="KW-1185">Reference proteome</keyword>
<evidence type="ECO:0000313" key="1">
    <source>
        <dbReference type="EMBL" id="CAG8759432.1"/>
    </source>
</evidence>
<name>A0ACA9QRX3_9GLOM</name>
<organism evidence="1 2">
    <name type="scientific">Racocetra persica</name>
    <dbReference type="NCBI Taxonomy" id="160502"/>
    <lineage>
        <taxon>Eukaryota</taxon>
        <taxon>Fungi</taxon>
        <taxon>Fungi incertae sedis</taxon>
        <taxon>Mucoromycota</taxon>
        <taxon>Glomeromycotina</taxon>
        <taxon>Glomeromycetes</taxon>
        <taxon>Diversisporales</taxon>
        <taxon>Gigasporaceae</taxon>
        <taxon>Racocetra</taxon>
    </lineage>
</organism>
<accession>A0ACA9QRX3</accession>
<dbReference type="EMBL" id="CAJVQC010035603">
    <property type="protein sequence ID" value="CAG8759432.1"/>
    <property type="molecule type" value="Genomic_DNA"/>
</dbReference>
<proteinExistence type="predicted"/>
<sequence length="141" mass="16617">EMQYDFSLLKLGYIFPSWDDVEAFFKAYGQYHGFAFGGKYVPKKSIDINAHHNQQSKLTTFVNTHNYELDPKKYKYNAKFRSIGDEALNDIEFYTKNRNLLITIQCQLLRAKYPDATFLDIDLTNAIQHYKVKSKDLKIDR</sequence>
<evidence type="ECO:0000313" key="2">
    <source>
        <dbReference type="Proteomes" id="UP000789920"/>
    </source>
</evidence>
<comment type="caution">
    <text evidence="1">The sequence shown here is derived from an EMBL/GenBank/DDBJ whole genome shotgun (WGS) entry which is preliminary data.</text>
</comment>
<reference evidence="1" key="1">
    <citation type="submission" date="2021-06" db="EMBL/GenBank/DDBJ databases">
        <authorList>
            <person name="Kallberg Y."/>
            <person name="Tangrot J."/>
            <person name="Rosling A."/>
        </authorList>
    </citation>
    <scope>NUCLEOTIDE SEQUENCE</scope>
    <source>
        <strain evidence="1">MA461A</strain>
    </source>
</reference>
<feature type="non-terminal residue" evidence="1">
    <location>
        <position position="1"/>
    </location>
</feature>